<evidence type="ECO:0000313" key="3">
    <source>
        <dbReference type="EMBL" id="VEG50366.1"/>
    </source>
</evidence>
<dbReference type="AlphaFoldDB" id="A0A448ID36"/>
<dbReference type="RefSeq" id="WP_235666264.1">
    <property type="nucleotide sequence ID" value="NZ_AP022604.1"/>
</dbReference>
<dbReference type="NCBIfam" id="TIGR03668">
    <property type="entry name" value="Rv0121_F420"/>
    <property type="match status" value="1"/>
</dbReference>
<evidence type="ECO:0000256" key="1">
    <source>
        <dbReference type="ARBA" id="ARBA00023002"/>
    </source>
</evidence>
<gene>
    <name evidence="3" type="ORF">NCTC10485_04684</name>
</gene>
<dbReference type="GO" id="GO:0016627">
    <property type="term" value="F:oxidoreductase activity, acting on the CH-CH group of donors"/>
    <property type="evidence" value="ECO:0007669"/>
    <property type="project" value="TreeGrafter"/>
</dbReference>
<dbReference type="InterPro" id="IPR019967">
    <property type="entry name" value="F420-dep_enz_PPOX_Rv0121"/>
</dbReference>
<dbReference type="Gene3D" id="2.30.110.10">
    <property type="entry name" value="Electron Transport, Fmn-binding Protein, Chain A"/>
    <property type="match status" value="1"/>
</dbReference>
<dbReference type="Pfam" id="PF01243">
    <property type="entry name" value="PNPOx_N"/>
    <property type="match status" value="1"/>
</dbReference>
<sequence>MTEGIDEAVLRAFSDARVARLATVDADGQPHLVPIVFAVGDRHVFTAVDGKPKSSTRLRRLANIADRPAVSVLVDHYSEDWALLWWVRADGRATVHDDGPVAHRGRELLRAKYPQYESVSLDGPVIEIEVQTWASWTGR</sequence>
<dbReference type="GO" id="GO:0070967">
    <property type="term" value="F:coenzyme F420 binding"/>
    <property type="evidence" value="ECO:0007669"/>
    <property type="project" value="TreeGrafter"/>
</dbReference>
<dbReference type="PANTHER" id="PTHR35176:SF2">
    <property type="entry name" value="F420H(2)-DEPENDENT REDUCTASE RV1155"/>
    <property type="match status" value="1"/>
</dbReference>
<dbReference type="EMBL" id="LR134355">
    <property type="protein sequence ID" value="VEG50366.1"/>
    <property type="molecule type" value="Genomic_DNA"/>
</dbReference>
<evidence type="ECO:0000313" key="4">
    <source>
        <dbReference type="Proteomes" id="UP000282551"/>
    </source>
</evidence>
<reference evidence="3 4" key="1">
    <citation type="submission" date="2018-12" db="EMBL/GenBank/DDBJ databases">
        <authorList>
            <consortium name="Pathogen Informatics"/>
        </authorList>
    </citation>
    <scope>NUCLEOTIDE SEQUENCE [LARGE SCALE GENOMIC DNA]</scope>
    <source>
        <strain evidence="3 4">NCTC10485</strain>
    </source>
</reference>
<keyword evidence="4" id="KW-1185">Reference proteome</keyword>
<dbReference type="InterPro" id="IPR012349">
    <property type="entry name" value="Split_barrel_FMN-bd"/>
</dbReference>
<dbReference type="SUPFAM" id="SSF50475">
    <property type="entry name" value="FMN-binding split barrel"/>
    <property type="match status" value="1"/>
</dbReference>
<protein>
    <submittedName>
        <fullName evidence="3">Pyridoxamine 5'-phosphate oxidase family protein</fullName>
    </submittedName>
</protein>
<name>A0A448ID36_MYCCI</name>
<dbReference type="InterPro" id="IPR011576">
    <property type="entry name" value="Pyridox_Oxase_N"/>
</dbReference>
<dbReference type="PANTHER" id="PTHR35176">
    <property type="entry name" value="HEME OXYGENASE HI_0854-RELATED"/>
    <property type="match status" value="1"/>
</dbReference>
<dbReference type="GO" id="GO:0005829">
    <property type="term" value="C:cytosol"/>
    <property type="evidence" value="ECO:0007669"/>
    <property type="project" value="TreeGrafter"/>
</dbReference>
<evidence type="ECO:0000259" key="2">
    <source>
        <dbReference type="Pfam" id="PF01243"/>
    </source>
</evidence>
<keyword evidence="1" id="KW-0560">Oxidoreductase</keyword>
<feature type="domain" description="Pyridoxamine 5'-phosphate oxidase N-terminal" evidence="2">
    <location>
        <begin position="6"/>
        <end position="136"/>
    </location>
</feature>
<dbReference type="InterPro" id="IPR052019">
    <property type="entry name" value="F420H2_bilvrd_red/Heme_oxyg"/>
</dbReference>
<accession>A0A448ID36</accession>
<organism evidence="3 4">
    <name type="scientific">Mycolicibacterium chitae</name>
    <name type="common">Mycobacterium chitae</name>
    <dbReference type="NCBI Taxonomy" id="1792"/>
    <lineage>
        <taxon>Bacteria</taxon>
        <taxon>Bacillati</taxon>
        <taxon>Actinomycetota</taxon>
        <taxon>Actinomycetes</taxon>
        <taxon>Mycobacteriales</taxon>
        <taxon>Mycobacteriaceae</taxon>
        <taxon>Mycolicibacterium</taxon>
    </lineage>
</organism>
<proteinExistence type="predicted"/>
<dbReference type="Proteomes" id="UP000282551">
    <property type="component" value="Chromosome"/>
</dbReference>